<organism evidence="1 2">
    <name type="scientific">Ajellomyces capsulatus (strain H88)</name>
    <name type="common">Darling's disease fungus</name>
    <name type="synonym">Histoplasma capsulatum</name>
    <dbReference type="NCBI Taxonomy" id="544711"/>
    <lineage>
        <taxon>Eukaryota</taxon>
        <taxon>Fungi</taxon>
        <taxon>Dikarya</taxon>
        <taxon>Ascomycota</taxon>
        <taxon>Pezizomycotina</taxon>
        <taxon>Eurotiomycetes</taxon>
        <taxon>Eurotiomycetidae</taxon>
        <taxon>Onygenales</taxon>
        <taxon>Ajellomycetaceae</taxon>
        <taxon>Histoplasma</taxon>
    </lineage>
</organism>
<dbReference type="Proteomes" id="UP000663419">
    <property type="component" value="Chromosome 5"/>
</dbReference>
<dbReference type="AlphaFoldDB" id="A0A8A1LUB4"/>
<gene>
    <name evidence="1" type="ORF">I7I53_04103</name>
</gene>
<dbReference type="EMBL" id="CP069106">
    <property type="protein sequence ID" value="QSS56014.1"/>
    <property type="molecule type" value="Genomic_DNA"/>
</dbReference>
<evidence type="ECO:0000313" key="2">
    <source>
        <dbReference type="Proteomes" id="UP000663419"/>
    </source>
</evidence>
<name>A0A8A1LUB4_AJEC8</name>
<sequence>MCFLVKLIQPLIAQPCPVWSKSEMTQPGGCDYPSSAPRCNICASVRNQPCPSLISNLAK</sequence>
<evidence type="ECO:0000313" key="1">
    <source>
        <dbReference type="EMBL" id="QSS56014.1"/>
    </source>
</evidence>
<accession>A0A8A1LUB4</accession>
<protein>
    <submittedName>
        <fullName evidence="1">Uncharacterized protein</fullName>
    </submittedName>
</protein>
<proteinExistence type="predicted"/>
<dbReference type="VEuPathDB" id="FungiDB:I7I53_04103"/>
<reference evidence="1" key="1">
    <citation type="submission" date="2021-01" db="EMBL/GenBank/DDBJ databases">
        <title>Chromosome-level genome assembly of a human fungal pathogen reveals clustering of transcriptionally co-regulated genes.</title>
        <authorList>
            <person name="Voorhies M."/>
            <person name="Cohen S."/>
            <person name="Shea T.P."/>
            <person name="Petrus S."/>
            <person name="Munoz J.F."/>
            <person name="Poplawski S."/>
            <person name="Goldman W.E."/>
            <person name="Michael T."/>
            <person name="Cuomo C.A."/>
            <person name="Sil A."/>
            <person name="Beyhan S."/>
        </authorList>
    </citation>
    <scope>NUCLEOTIDE SEQUENCE</scope>
    <source>
        <strain evidence="1">H88</strain>
    </source>
</reference>